<protein>
    <submittedName>
        <fullName evidence="1">Uncharacterized protein</fullName>
    </submittedName>
</protein>
<proteinExistence type="predicted"/>
<name>A0A822ZGY2_NELNU</name>
<organism evidence="1 2">
    <name type="scientific">Nelumbo nucifera</name>
    <name type="common">Sacred lotus</name>
    <dbReference type="NCBI Taxonomy" id="4432"/>
    <lineage>
        <taxon>Eukaryota</taxon>
        <taxon>Viridiplantae</taxon>
        <taxon>Streptophyta</taxon>
        <taxon>Embryophyta</taxon>
        <taxon>Tracheophyta</taxon>
        <taxon>Spermatophyta</taxon>
        <taxon>Magnoliopsida</taxon>
        <taxon>Proteales</taxon>
        <taxon>Nelumbonaceae</taxon>
        <taxon>Nelumbo</taxon>
    </lineage>
</organism>
<evidence type="ECO:0000313" key="1">
    <source>
        <dbReference type="EMBL" id="DAD43750.1"/>
    </source>
</evidence>
<accession>A0A822ZGY2</accession>
<keyword evidence="2" id="KW-1185">Reference proteome</keyword>
<comment type="caution">
    <text evidence="1">The sequence shown here is derived from an EMBL/GenBank/DDBJ whole genome shotgun (WGS) entry which is preliminary data.</text>
</comment>
<evidence type="ECO:0000313" key="2">
    <source>
        <dbReference type="Proteomes" id="UP000607653"/>
    </source>
</evidence>
<gene>
    <name evidence="1" type="ORF">HUJ06_001980</name>
</gene>
<dbReference type="Proteomes" id="UP000607653">
    <property type="component" value="Unassembled WGS sequence"/>
</dbReference>
<dbReference type="EMBL" id="DUZY01000006">
    <property type="protein sequence ID" value="DAD43750.1"/>
    <property type="molecule type" value="Genomic_DNA"/>
</dbReference>
<reference evidence="1 2" key="1">
    <citation type="journal article" date="2020" name="Mol. Biol. Evol.">
        <title>Distinct Expression and Methylation Patterns for Genes with Different Fates following a Single Whole-Genome Duplication in Flowering Plants.</title>
        <authorList>
            <person name="Shi T."/>
            <person name="Rahmani R.S."/>
            <person name="Gugger P.F."/>
            <person name="Wang M."/>
            <person name="Li H."/>
            <person name="Zhang Y."/>
            <person name="Li Z."/>
            <person name="Wang Q."/>
            <person name="Van de Peer Y."/>
            <person name="Marchal K."/>
            <person name="Chen J."/>
        </authorList>
    </citation>
    <scope>NUCLEOTIDE SEQUENCE [LARGE SCALE GENOMIC DNA]</scope>
    <source>
        <tissue evidence="1">Leaf</tissue>
    </source>
</reference>
<dbReference type="AlphaFoldDB" id="A0A822ZGY2"/>
<sequence length="27" mass="3240">MCTGPTLVLYFLEQKYHHDLYREASSH</sequence>